<dbReference type="STRING" id="1210063.GCA_001612665_04168"/>
<evidence type="ECO:0000256" key="2">
    <source>
        <dbReference type="SAM" id="SignalP"/>
    </source>
</evidence>
<dbReference type="SMART" id="SM00213">
    <property type="entry name" value="UBQ"/>
    <property type="match status" value="1"/>
</dbReference>
<sequence>MRVQHHAHHALPTRLRRGLTVGLIAAAMAVPVAGIASADPPAASPAPGAIEAPAAPEAPTAPGAPEQPAAPASPGLPGRPEAPLADSATSITLLVDGGASEAVSVSIDSTATVEDLKDLIQEQTGVPAADQQLATASEVELVDSRTLASYELTDGDTVILAVA</sequence>
<keyword evidence="5" id="KW-1185">Reference proteome</keyword>
<dbReference type="PROSITE" id="PS50053">
    <property type="entry name" value="UBIQUITIN_2"/>
    <property type="match status" value="1"/>
</dbReference>
<feature type="region of interest" description="Disordered" evidence="1">
    <location>
        <begin position="38"/>
        <end position="87"/>
    </location>
</feature>
<keyword evidence="2" id="KW-0732">Signal</keyword>
<feature type="signal peptide" evidence="2">
    <location>
        <begin position="1"/>
        <end position="38"/>
    </location>
</feature>
<reference evidence="4 5" key="1">
    <citation type="submission" date="2019-03" db="EMBL/GenBank/DDBJ databases">
        <title>Genomic Encyclopedia of Type Strains, Phase IV (KMG-IV): sequencing the most valuable type-strain genomes for metagenomic binning, comparative biology and taxonomic classification.</title>
        <authorList>
            <person name="Goeker M."/>
        </authorList>
    </citation>
    <scope>NUCLEOTIDE SEQUENCE [LARGE SCALE GENOMIC DNA]</scope>
    <source>
        <strain evidence="4 5">DSM 44684</strain>
    </source>
</reference>
<gene>
    <name evidence="4" type="ORF">DFR71_4362</name>
</gene>
<dbReference type="EMBL" id="SMFR01000003">
    <property type="protein sequence ID" value="TCJ95447.1"/>
    <property type="molecule type" value="Genomic_DNA"/>
</dbReference>
<dbReference type="AlphaFoldDB" id="A0A4R1FKV4"/>
<evidence type="ECO:0000256" key="1">
    <source>
        <dbReference type="SAM" id="MobiDB-lite"/>
    </source>
</evidence>
<dbReference type="Proteomes" id="UP000294856">
    <property type="component" value="Unassembled WGS sequence"/>
</dbReference>
<dbReference type="RefSeq" id="WP_132370029.1">
    <property type="nucleotide sequence ID" value="NZ_SMFR01000003.1"/>
</dbReference>
<feature type="compositionally biased region" description="Low complexity" evidence="1">
    <location>
        <begin position="38"/>
        <end position="73"/>
    </location>
</feature>
<name>A0A4R1FKV4_9NOCA</name>
<dbReference type="CDD" id="cd17039">
    <property type="entry name" value="Ubl_ubiquitin_like"/>
    <property type="match status" value="1"/>
</dbReference>
<proteinExistence type="predicted"/>
<dbReference type="OrthoDB" id="4571722at2"/>
<evidence type="ECO:0000259" key="3">
    <source>
        <dbReference type="PROSITE" id="PS50053"/>
    </source>
</evidence>
<dbReference type="InterPro" id="IPR029071">
    <property type="entry name" value="Ubiquitin-like_domsf"/>
</dbReference>
<comment type="caution">
    <text evidence="4">The sequence shown here is derived from an EMBL/GenBank/DDBJ whole genome shotgun (WGS) entry which is preliminary data.</text>
</comment>
<accession>A0A4R1FKV4</accession>
<dbReference type="SUPFAM" id="SSF54236">
    <property type="entry name" value="Ubiquitin-like"/>
    <property type="match status" value="1"/>
</dbReference>
<feature type="domain" description="Ubiquitin-like" evidence="3">
    <location>
        <begin position="89"/>
        <end position="163"/>
    </location>
</feature>
<dbReference type="InterPro" id="IPR000626">
    <property type="entry name" value="Ubiquitin-like_dom"/>
</dbReference>
<dbReference type="Pfam" id="PF00240">
    <property type="entry name" value="ubiquitin"/>
    <property type="match status" value="1"/>
</dbReference>
<feature type="chain" id="PRO_5020866930" evidence="2">
    <location>
        <begin position="39"/>
        <end position="163"/>
    </location>
</feature>
<dbReference type="Gene3D" id="3.10.20.90">
    <property type="entry name" value="Phosphatidylinositol 3-kinase Catalytic Subunit, Chain A, domain 1"/>
    <property type="match status" value="1"/>
</dbReference>
<evidence type="ECO:0000313" key="5">
    <source>
        <dbReference type="Proteomes" id="UP000294856"/>
    </source>
</evidence>
<evidence type="ECO:0000313" key="4">
    <source>
        <dbReference type="EMBL" id="TCJ95447.1"/>
    </source>
</evidence>
<protein>
    <submittedName>
        <fullName evidence="4">Ubiquitin domain-containing protein</fullName>
    </submittedName>
</protein>
<organism evidence="4 5">
    <name type="scientific">Nocardia alba</name>
    <dbReference type="NCBI Taxonomy" id="225051"/>
    <lineage>
        <taxon>Bacteria</taxon>
        <taxon>Bacillati</taxon>
        <taxon>Actinomycetota</taxon>
        <taxon>Actinomycetes</taxon>
        <taxon>Mycobacteriales</taxon>
        <taxon>Nocardiaceae</taxon>
        <taxon>Nocardia</taxon>
    </lineage>
</organism>